<dbReference type="EMBL" id="LR798413">
    <property type="protein sequence ID" value="CAB5230008.1"/>
    <property type="molecule type" value="Genomic_DNA"/>
</dbReference>
<dbReference type="EMBL" id="LR796904">
    <property type="protein sequence ID" value="CAB4173474.1"/>
    <property type="molecule type" value="Genomic_DNA"/>
</dbReference>
<sequence length="269" mass="28872">MTISSRIRCVICMTSDPNDAATTCLRCLNRVDDDLAAIVVLTRAAALQLETATARGQSAGKPGSRPPLDVGALDDSLASDALPMLESWERLTREHFNLAPYGMASAMRLSRGASSPALALGGVVAFLRGWLARIAETPDFPIEVLAGEVGAARGALNRYDEDRRGESAWTLRCPGDHPDADGRPCGWRLRMVPGSHAVITCRQCSTTWSTLSLLALGLSTVDVIFAYPADIEAVLGISAATLRQWFRRGLIERYGSQYDIGAVARRAVG</sequence>
<gene>
    <name evidence="2" type="ORF">UFOVP1120_35</name>
    <name evidence="3" type="ORF">UFOVP1183_29</name>
    <name evidence="4" type="ORF">UFOVP1227_12</name>
    <name evidence="5" type="ORF">UFOVP1571_35</name>
    <name evidence="1" type="ORF">UFOVP955_3</name>
</gene>
<name>A0A6J5R439_9CAUD</name>
<evidence type="ECO:0000313" key="3">
    <source>
        <dbReference type="EMBL" id="CAB4188378.1"/>
    </source>
</evidence>
<evidence type="ECO:0000313" key="4">
    <source>
        <dbReference type="EMBL" id="CAB4191079.1"/>
    </source>
</evidence>
<proteinExistence type="predicted"/>
<evidence type="ECO:0000313" key="1">
    <source>
        <dbReference type="EMBL" id="CAB4173474.1"/>
    </source>
</evidence>
<evidence type="ECO:0000313" key="2">
    <source>
        <dbReference type="EMBL" id="CAB4185317.1"/>
    </source>
</evidence>
<reference evidence="3" key="1">
    <citation type="submission" date="2020-05" db="EMBL/GenBank/DDBJ databases">
        <authorList>
            <person name="Chiriac C."/>
            <person name="Salcher M."/>
            <person name="Ghai R."/>
            <person name="Kavagutti S V."/>
        </authorList>
    </citation>
    <scope>NUCLEOTIDE SEQUENCE</scope>
</reference>
<protein>
    <submittedName>
        <fullName evidence="3">Uncharacterized protein</fullName>
    </submittedName>
</protein>
<dbReference type="EMBL" id="LR797172">
    <property type="protein sequence ID" value="CAB4191079.1"/>
    <property type="molecule type" value="Genomic_DNA"/>
</dbReference>
<dbReference type="EMBL" id="LR797074">
    <property type="protein sequence ID" value="CAB4185317.1"/>
    <property type="molecule type" value="Genomic_DNA"/>
</dbReference>
<accession>A0A6J5R439</accession>
<evidence type="ECO:0000313" key="5">
    <source>
        <dbReference type="EMBL" id="CAB5230008.1"/>
    </source>
</evidence>
<dbReference type="EMBL" id="LR797125">
    <property type="protein sequence ID" value="CAB4188378.1"/>
    <property type="molecule type" value="Genomic_DNA"/>
</dbReference>
<organism evidence="3">
    <name type="scientific">uncultured Caudovirales phage</name>
    <dbReference type="NCBI Taxonomy" id="2100421"/>
    <lineage>
        <taxon>Viruses</taxon>
        <taxon>Duplodnaviria</taxon>
        <taxon>Heunggongvirae</taxon>
        <taxon>Uroviricota</taxon>
        <taxon>Caudoviricetes</taxon>
        <taxon>Peduoviridae</taxon>
        <taxon>Maltschvirus</taxon>
        <taxon>Maltschvirus maltsch</taxon>
    </lineage>
</organism>